<evidence type="ECO:0000313" key="4">
    <source>
        <dbReference type="Proteomes" id="UP001215461"/>
    </source>
</evidence>
<dbReference type="InterPro" id="IPR057253">
    <property type="entry name" value="CoiA-like_N"/>
</dbReference>
<dbReference type="AlphaFoldDB" id="A0ABD4XL49"/>
<evidence type="ECO:0000313" key="3">
    <source>
        <dbReference type="EMBL" id="MDF8371771.1"/>
    </source>
</evidence>
<accession>A0ABD4XL49</accession>
<evidence type="ECO:0000259" key="2">
    <source>
        <dbReference type="Pfam" id="PF25164"/>
    </source>
</evidence>
<comment type="caution">
    <text evidence="3">The sequence shown here is derived from an EMBL/GenBank/DDBJ whole genome shotgun (WGS) entry which is preliminary data.</text>
</comment>
<dbReference type="EMBL" id="JAANXN010000013">
    <property type="protein sequence ID" value="MDF8371771.1"/>
    <property type="molecule type" value="Genomic_DNA"/>
</dbReference>
<dbReference type="InterPro" id="IPR010330">
    <property type="entry name" value="CoiA_nuc"/>
</dbReference>
<dbReference type="Proteomes" id="UP001215461">
    <property type="component" value="Unassembled WGS sequence"/>
</dbReference>
<dbReference type="Pfam" id="PF25164">
    <property type="entry name" value="CoiA_N"/>
    <property type="match status" value="1"/>
</dbReference>
<dbReference type="RefSeq" id="WP_277362492.1">
    <property type="nucleotide sequence ID" value="NZ_CP049940.1"/>
</dbReference>
<sequence length="353" mass="41616">MMLIARHAHTKEYMDANLARLNDEYVCPGCGEPVCLKKGKIKIAHYAHKIFANCGASSEGESALHLQGKLALFQYFSKKYDEVKLEPWLSEIKQRPDLMIRRGDKWTAIEFQCAPITLDQVRKRMAGYRKLHLQTLWILGETFQKKRLLATTMAKFAVIHNFELKIFFWNYKHNIYYQGWWQIDNGGLVTRKTRVNNQLQQLLKIQQSVILAKPKIREIQEYLYKQNRNIVGIPWICHAQYSLPGGLKIPHWQVAVRIIMVLENKSVSMDEILQRCIVQDWQQFGCVMVRDVQKLWLYHFLNDALKANQIEYTNGKFKLANLVKWFDTYQDKLEAFREAYFIDSHILSRKLSN</sequence>
<organism evidence="3 4">
    <name type="scientific">Weissella paramesenteroides</name>
    <name type="common">Leuconostoc paramesenteroides</name>
    <dbReference type="NCBI Taxonomy" id="1249"/>
    <lineage>
        <taxon>Bacteria</taxon>
        <taxon>Bacillati</taxon>
        <taxon>Bacillota</taxon>
        <taxon>Bacilli</taxon>
        <taxon>Lactobacillales</taxon>
        <taxon>Lactobacillaceae</taxon>
        <taxon>Weissella</taxon>
    </lineage>
</organism>
<evidence type="ECO:0008006" key="5">
    <source>
        <dbReference type="Google" id="ProtNLM"/>
    </source>
</evidence>
<name>A0ABD4XL49_WEIPA</name>
<feature type="domain" description="Competence protein CoiA-like N-terminal" evidence="2">
    <location>
        <begin position="19"/>
        <end position="56"/>
    </location>
</feature>
<dbReference type="Pfam" id="PF06054">
    <property type="entry name" value="CoiA_nuc"/>
    <property type="match status" value="1"/>
</dbReference>
<evidence type="ECO:0000259" key="1">
    <source>
        <dbReference type="Pfam" id="PF06054"/>
    </source>
</evidence>
<protein>
    <recommendedName>
        <fullName evidence="5">Competence protein</fullName>
    </recommendedName>
</protein>
<proteinExistence type="predicted"/>
<feature type="domain" description="Competence protein CoiA nuclease-like" evidence="1">
    <location>
        <begin position="61"/>
        <end position="173"/>
    </location>
</feature>
<gene>
    <name evidence="3" type="ORF">G9403_08990</name>
</gene>
<reference evidence="3 4" key="1">
    <citation type="submission" date="2020-03" db="EMBL/GenBank/DDBJ databases">
        <title>Comparative genomics of Weissella paramesenteroides.</title>
        <authorList>
            <person name="Kant R."/>
            <person name="Takala T."/>
            <person name="Saris P."/>
        </authorList>
    </citation>
    <scope>NUCLEOTIDE SEQUENCE [LARGE SCALE GENOMIC DNA]</scope>
    <source>
        <strain evidence="3 4">SJ27-4</strain>
    </source>
</reference>